<feature type="transmembrane region" description="Helical" evidence="10">
    <location>
        <begin position="26"/>
        <end position="51"/>
    </location>
</feature>
<dbReference type="PRINTS" id="PR00237">
    <property type="entry name" value="GPCRRHODOPSN"/>
</dbReference>
<evidence type="ECO:0000256" key="1">
    <source>
        <dbReference type="ARBA" id="ARBA00004651"/>
    </source>
</evidence>
<feature type="transmembrane region" description="Helical" evidence="10">
    <location>
        <begin position="178"/>
        <end position="200"/>
    </location>
</feature>
<keyword evidence="8" id="KW-0325">Glycoprotein</keyword>
<keyword evidence="3 10" id="KW-0812">Transmembrane</keyword>
<dbReference type="GO" id="GO:0004930">
    <property type="term" value="F:G protein-coupled receptor activity"/>
    <property type="evidence" value="ECO:0007669"/>
    <property type="project" value="UniProtKB-KW"/>
</dbReference>
<evidence type="ECO:0000256" key="7">
    <source>
        <dbReference type="ARBA" id="ARBA00023170"/>
    </source>
</evidence>
<dbReference type="AlphaFoldDB" id="A0AAU9WL49"/>
<evidence type="ECO:0000256" key="10">
    <source>
        <dbReference type="SAM" id="Phobius"/>
    </source>
</evidence>
<dbReference type="CDD" id="cd00637">
    <property type="entry name" value="7tm_classA_rhodopsin-like"/>
    <property type="match status" value="2"/>
</dbReference>
<dbReference type="InterPro" id="IPR017452">
    <property type="entry name" value="GPCR_Rhodpsn_7TM"/>
</dbReference>
<feature type="transmembrane region" description="Helical" evidence="10">
    <location>
        <begin position="110"/>
        <end position="132"/>
    </location>
</feature>
<gene>
    <name evidence="12" type="ORF">PMEA_00007579</name>
</gene>
<feature type="transmembrane region" description="Helical" evidence="10">
    <location>
        <begin position="557"/>
        <end position="581"/>
    </location>
</feature>
<evidence type="ECO:0000256" key="3">
    <source>
        <dbReference type="ARBA" id="ARBA00022692"/>
    </source>
</evidence>
<protein>
    <recommendedName>
        <fullName evidence="11">G-protein coupled receptors family 1 profile domain-containing protein</fullName>
    </recommendedName>
</protein>
<dbReference type="InterPro" id="IPR000276">
    <property type="entry name" value="GPCR_Rhodpsn"/>
</dbReference>
<evidence type="ECO:0000256" key="2">
    <source>
        <dbReference type="ARBA" id="ARBA00022475"/>
    </source>
</evidence>
<dbReference type="PANTHER" id="PTHR24246:SF27">
    <property type="entry name" value="ADENOSINE RECEPTOR, ISOFORM A"/>
    <property type="match status" value="1"/>
</dbReference>
<dbReference type="Proteomes" id="UP001159428">
    <property type="component" value="Unassembled WGS sequence"/>
</dbReference>
<feature type="transmembrane region" description="Helical" evidence="10">
    <location>
        <begin position="63"/>
        <end position="90"/>
    </location>
</feature>
<dbReference type="Pfam" id="PF00001">
    <property type="entry name" value="7tm_1"/>
    <property type="match status" value="1"/>
</dbReference>
<dbReference type="PROSITE" id="PS50262">
    <property type="entry name" value="G_PROTEIN_RECEP_F1_2"/>
    <property type="match status" value="1"/>
</dbReference>
<keyword evidence="4 10" id="KW-1133">Transmembrane helix</keyword>
<evidence type="ECO:0000256" key="8">
    <source>
        <dbReference type="ARBA" id="ARBA00023180"/>
    </source>
</evidence>
<keyword evidence="2" id="KW-1003">Cell membrane</keyword>
<feature type="transmembrane region" description="Helical" evidence="10">
    <location>
        <begin position="636"/>
        <end position="659"/>
    </location>
</feature>
<sequence length="687" mass="78524">MMVNDSNGHVNNQSRAREAFFTHTEVIGWCFAFGIVDMLIVMSNTLAIVVFTRSKLLRKRTNYFLLCLAIADMMVGTISLPIFVHTLVLYTRGEELESAWINVLHRLLDIFSGFASIFALTTIALERLYSVVLPNWHRTTPSCLYFILISMIWILAGVHVCVKVLVNEKMISSNIFLYLMLVSFFICVVVICLAYIGIWFKVNQRIHEKTKKSLEKDKKLATTLFLVSAIFILTWFPFQGINIFIPTLCENGCTLSILTLVFLTKLMQYMNSFINPIIYTFKMPDFRRGLLALFGKKVLYGASTRATSRMLSERRRRASTLRSSETEANGNCELFFWNKTDLSFISQVVTLEAARKLELFEGSRKRKQETLHWKANLIDQNSSTMNVTRVTPNLRSVNSTFNQDPGMETYQLIILVVCYSIVCLAILTVNYLMVRAFITNQSLLYHQRYFLGYLACADLVVGLASIPTFLYNMTNWPSYSFYIYEASDCASGFGSAGILVALSVQALRSTFRSPTRYAGYPKKRNFYLVIAGSTFIAGGAVAFNVACLMDYVSFFVYFYLAVGLLAITALFLIFTCTVVIVSQLYGKVRETDRDEDKKNVKSVIASCAVYVVLWALPYTGFTYYKFCNFCVPVSIMFLYSVRIVLYLKSILMLGFYFYTISSLHRTVKKILTYDCLGIPRYRYTRKN</sequence>
<comment type="caution">
    <text evidence="12">The sequence shown here is derived from an EMBL/GenBank/DDBJ whole genome shotgun (WGS) entry which is preliminary data.</text>
</comment>
<name>A0AAU9WL49_9CNID</name>
<dbReference type="PANTHER" id="PTHR24246">
    <property type="entry name" value="OLFACTORY RECEPTOR AND ADENOSINE RECEPTOR"/>
    <property type="match status" value="1"/>
</dbReference>
<feature type="transmembrane region" description="Helical" evidence="10">
    <location>
        <begin position="412"/>
        <end position="438"/>
    </location>
</feature>
<feature type="transmembrane region" description="Helical" evidence="10">
    <location>
        <begin position="602"/>
        <end position="624"/>
    </location>
</feature>
<dbReference type="EMBL" id="CALNXJ010000016">
    <property type="protein sequence ID" value="CAH3117621.1"/>
    <property type="molecule type" value="Genomic_DNA"/>
</dbReference>
<keyword evidence="6 10" id="KW-0472">Membrane</keyword>
<feature type="transmembrane region" description="Helical" evidence="10">
    <location>
        <begin position="450"/>
        <end position="470"/>
    </location>
</feature>
<evidence type="ECO:0000256" key="6">
    <source>
        <dbReference type="ARBA" id="ARBA00023136"/>
    </source>
</evidence>
<evidence type="ECO:0000256" key="5">
    <source>
        <dbReference type="ARBA" id="ARBA00023040"/>
    </source>
</evidence>
<feature type="transmembrane region" description="Helical" evidence="10">
    <location>
        <begin position="525"/>
        <end position="545"/>
    </location>
</feature>
<feature type="transmembrane region" description="Helical" evidence="10">
    <location>
        <begin position="220"/>
        <end position="238"/>
    </location>
</feature>
<keyword evidence="9" id="KW-0807">Transducer</keyword>
<organism evidence="12 13">
    <name type="scientific">Pocillopora meandrina</name>
    <dbReference type="NCBI Taxonomy" id="46732"/>
    <lineage>
        <taxon>Eukaryota</taxon>
        <taxon>Metazoa</taxon>
        <taxon>Cnidaria</taxon>
        <taxon>Anthozoa</taxon>
        <taxon>Hexacorallia</taxon>
        <taxon>Scleractinia</taxon>
        <taxon>Astrocoeniina</taxon>
        <taxon>Pocilloporidae</taxon>
        <taxon>Pocillopora</taxon>
    </lineage>
</organism>
<comment type="subcellular location">
    <subcellularLocation>
        <location evidence="1">Cell membrane</location>
        <topology evidence="1">Multi-pass membrane protein</topology>
    </subcellularLocation>
</comment>
<evidence type="ECO:0000256" key="9">
    <source>
        <dbReference type="ARBA" id="ARBA00023224"/>
    </source>
</evidence>
<dbReference type="SMART" id="SM01381">
    <property type="entry name" value="7TM_GPCR_Srsx"/>
    <property type="match status" value="1"/>
</dbReference>
<dbReference type="Gene3D" id="1.20.1070.10">
    <property type="entry name" value="Rhodopsin 7-helix transmembrane proteins"/>
    <property type="match status" value="2"/>
</dbReference>
<keyword evidence="5" id="KW-0297">G-protein coupled receptor</keyword>
<keyword evidence="13" id="KW-1185">Reference proteome</keyword>
<dbReference type="GO" id="GO:0005886">
    <property type="term" value="C:plasma membrane"/>
    <property type="evidence" value="ECO:0007669"/>
    <property type="project" value="UniProtKB-SubCell"/>
</dbReference>
<feature type="domain" description="G-protein coupled receptors family 1 profile" evidence="11">
    <location>
        <begin position="43"/>
        <end position="279"/>
    </location>
</feature>
<feature type="transmembrane region" description="Helical" evidence="10">
    <location>
        <begin position="144"/>
        <end position="166"/>
    </location>
</feature>
<accession>A0AAU9WL49</accession>
<evidence type="ECO:0000313" key="12">
    <source>
        <dbReference type="EMBL" id="CAH3117621.1"/>
    </source>
</evidence>
<dbReference type="SUPFAM" id="SSF81321">
    <property type="entry name" value="Family A G protein-coupled receptor-like"/>
    <property type="match status" value="2"/>
</dbReference>
<evidence type="ECO:0000256" key="4">
    <source>
        <dbReference type="ARBA" id="ARBA00022989"/>
    </source>
</evidence>
<proteinExistence type="predicted"/>
<evidence type="ECO:0000259" key="11">
    <source>
        <dbReference type="PROSITE" id="PS50262"/>
    </source>
</evidence>
<evidence type="ECO:0000313" key="13">
    <source>
        <dbReference type="Proteomes" id="UP001159428"/>
    </source>
</evidence>
<keyword evidence="7" id="KW-0675">Receptor</keyword>
<reference evidence="12 13" key="1">
    <citation type="submission" date="2022-05" db="EMBL/GenBank/DDBJ databases">
        <authorList>
            <consortium name="Genoscope - CEA"/>
            <person name="William W."/>
        </authorList>
    </citation>
    <scope>NUCLEOTIDE SEQUENCE [LARGE SCALE GENOMIC DNA]</scope>
</reference>